<keyword evidence="4 6" id="KW-0132">Cell division</keyword>
<dbReference type="NCBIfam" id="TIGR00065">
    <property type="entry name" value="ftsZ"/>
    <property type="match status" value="1"/>
</dbReference>
<name>A0A445MVT0_9BACT</name>
<proteinExistence type="inferred from homology"/>
<dbReference type="Gene3D" id="3.40.50.1440">
    <property type="entry name" value="Tubulin/FtsZ, GTPase domain"/>
    <property type="match status" value="1"/>
</dbReference>
<comment type="subcellular location">
    <subcellularLocation>
        <location evidence="4">Cytoplasm</location>
    </subcellularLocation>
    <text evidence="4">Assembles at midcell at the inner surface of the cytoplasmic membrane.</text>
</comment>
<dbReference type="HAMAP" id="MF_00909">
    <property type="entry name" value="FtsZ"/>
    <property type="match status" value="1"/>
</dbReference>
<keyword evidence="3 4" id="KW-0342">GTP-binding</keyword>
<keyword evidence="4 6" id="KW-0131">Cell cycle</keyword>
<dbReference type="SUPFAM" id="SSF55307">
    <property type="entry name" value="Tubulin C-terminal domain-like"/>
    <property type="match status" value="1"/>
</dbReference>
<evidence type="ECO:0000256" key="5">
    <source>
        <dbReference type="NCBIfam" id="TIGR00065"/>
    </source>
</evidence>
<dbReference type="CDD" id="cd02201">
    <property type="entry name" value="FtsZ_type1"/>
    <property type="match status" value="1"/>
</dbReference>
<dbReference type="GO" id="GO:0005737">
    <property type="term" value="C:cytoplasm"/>
    <property type="evidence" value="ECO:0007669"/>
    <property type="project" value="UniProtKB-SubCell"/>
</dbReference>
<feature type="binding site" evidence="4">
    <location>
        <position position="147"/>
    </location>
    <ligand>
        <name>GTP</name>
        <dbReference type="ChEBI" id="CHEBI:37565"/>
    </ligand>
</feature>
<accession>A0A445MVT0</accession>
<dbReference type="PRINTS" id="PR00423">
    <property type="entry name" value="CELLDVISFTSZ"/>
</dbReference>
<dbReference type="Pfam" id="PF12327">
    <property type="entry name" value="FtsZ_C"/>
    <property type="match status" value="1"/>
</dbReference>
<feature type="binding site" evidence="4">
    <location>
        <begin position="25"/>
        <end position="29"/>
    </location>
    <ligand>
        <name>GTP</name>
        <dbReference type="ChEBI" id="CHEBI:37565"/>
    </ligand>
</feature>
<comment type="similarity">
    <text evidence="1 4 6">Belongs to the FtsZ family.</text>
</comment>
<dbReference type="PROSITE" id="PS01135">
    <property type="entry name" value="FTSZ_2"/>
    <property type="match status" value="1"/>
</dbReference>
<dbReference type="InterPro" id="IPR036525">
    <property type="entry name" value="Tubulin/FtsZ_GTPase_sf"/>
</dbReference>
<feature type="binding site" evidence="4">
    <location>
        <position position="191"/>
    </location>
    <ligand>
        <name>GTP</name>
        <dbReference type="ChEBI" id="CHEBI:37565"/>
    </ligand>
</feature>
<comment type="subunit">
    <text evidence="4">Homodimer. Polymerizes to form a dynamic ring structure in a strictly GTP-dependent manner. Interacts directly with several other division proteins.</text>
</comment>
<dbReference type="AlphaFoldDB" id="A0A445MVT0"/>
<dbReference type="SMART" id="SM00864">
    <property type="entry name" value="Tubulin"/>
    <property type="match status" value="1"/>
</dbReference>
<dbReference type="PROSITE" id="PS01134">
    <property type="entry name" value="FTSZ_1"/>
    <property type="match status" value="1"/>
</dbReference>
<feature type="domain" description="Tubulin/FtsZ 2-layer sandwich" evidence="8">
    <location>
        <begin position="211"/>
        <end position="329"/>
    </location>
</feature>
<organism evidence="9">
    <name type="scientific">uncultured Desulfobacterium sp</name>
    <dbReference type="NCBI Taxonomy" id="201089"/>
    <lineage>
        <taxon>Bacteria</taxon>
        <taxon>Pseudomonadati</taxon>
        <taxon>Thermodesulfobacteriota</taxon>
        <taxon>Desulfobacteria</taxon>
        <taxon>Desulfobacterales</taxon>
        <taxon>Desulfobacteriaceae</taxon>
        <taxon>Desulfobacterium</taxon>
        <taxon>environmental samples</taxon>
    </lineage>
</organism>
<dbReference type="InterPro" id="IPR008280">
    <property type="entry name" value="Tub_FtsZ_C"/>
</dbReference>
<dbReference type="GO" id="GO:0005525">
    <property type="term" value="F:GTP binding"/>
    <property type="evidence" value="ECO:0007669"/>
    <property type="project" value="UniProtKB-UniRule"/>
</dbReference>
<dbReference type="InterPro" id="IPR003008">
    <property type="entry name" value="Tubulin_FtsZ_GTPase"/>
</dbReference>
<evidence type="ECO:0000256" key="3">
    <source>
        <dbReference type="ARBA" id="ARBA00023134"/>
    </source>
</evidence>
<dbReference type="SMART" id="SM00865">
    <property type="entry name" value="Tubulin_C"/>
    <property type="match status" value="1"/>
</dbReference>
<dbReference type="PANTHER" id="PTHR30314:SF3">
    <property type="entry name" value="MITOCHONDRIAL DIVISION PROTEIN FSZA"/>
    <property type="match status" value="1"/>
</dbReference>
<reference evidence="9" key="1">
    <citation type="submission" date="2018-01" db="EMBL/GenBank/DDBJ databases">
        <authorList>
            <person name="Regsiter A."/>
            <person name="William W."/>
        </authorList>
    </citation>
    <scope>NUCLEOTIDE SEQUENCE</scope>
    <source>
        <strain evidence="9">TRIP AH-1</strain>
    </source>
</reference>
<dbReference type="GO" id="GO:0000917">
    <property type="term" value="P:division septum assembly"/>
    <property type="evidence" value="ECO:0007669"/>
    <property type="project" value="UniProtKB-KW"/>
</dbReference>
<evidence type="ECO:0000259" key="8">
    <source>
        <dbReference type="SMART" id="SM00865"/>
    </source>
</evidence>
<evidence type="ECO:0000313" key="9">
    <source>
        <dbReference type="EMBL" id="SPD73634.1"/>
    </source>
</evidence>
<evidence type="ECO:0000259" key="7">
    <source>
        <dbReference type="SMART" id="SM00864"/>
    </source>
</evidence>
<dbReference type="PANTHER" id="PTHR30314">
    <property type="entry name" value="CELL DIVISION PROTEIN FTSZ-RELATED"/>
    <property type="match status" value="1"/>
</dbReference>
<protein>
    <recommendedName>
        <fullName evidence="4 5">Cell division protein FtsZ</fullName>
    </recommendedName>
</protein>
<keyword evidence="2 4" id="KW-0547">Nucleotide-binding</keyword>
<comment type="function">
    <text evidence="4 6">Essential cell division protein that forms a contractile ring structure (Z ring) at the future cell division site. The regulation of the ring assembly controls the timing and the location of cell division. One of the functions of the FtsZ ring is to recruit other cell division proteins to the septum to produce a new cell wall between the dividing cells. Binds GTP and shows GTPase activity.</text>
</comment>
<dbReference type="Pfam" id="PF00091">
    <property type="entry name" value="Tubulin"/>
    <property type="match status" value="1"/>
</dbReference>
<dbReference type="GO" id="GO:0032153">
    <property type="term" value="C:cell division site"/>
    <property type="evidence" value="ECO:0007669"/>
    <property type="project" value="UniProtKB-UniRule"/>
</dbReference>
<dbReference type="GO" id="GO:0043093">
    <property type="term" value="P:FtsZ-dependent cytokinesis"/>
    <property type="evidence" value="ECO:0007669"/>
    <property type="project" value="UniProtKB-UniRule"/>
</dbReference>
<dbReference type="InterPro" id="IPR020805">
    <property type="entry name" value="Cell_div_FtsZ_CS"/>
</dbReference>
<dbReference type="EMBL" id="OJIN01000103">
    <property type="protein sequence ID" value="SPD73634.1"/>
    <property type="molecule type" value="Genomic_DNA"/>
</dbReference>
<feature type="binding site" evidence="4">
    <location>
        <begin position="112"/>
        <end position="114"/>
    </location>
    <ligand>
        <name>GTP</name>
        <dbReference type="ChEBI" id="CHEBI:37565"/>
    </ligand>
</feature>
<dbReference type="FunFam" id="3.40.50.1440:FF:000001">
    <property type="entry name" value="Cell division protein FtsZ"/>
    <property type="match status" value="1"/>
</dbReference>
<dbReference type="InterPro" id="IPR018316">
    <property type="entry name" value="Tubulin/FtsZ_2-layer-sand-dom"/>
</dbReference>
<evidence type="ECO:0000256" key="6">
    <source>
        <dbReference type="RuleBase" id="RU000631"/>
    </source>
</evidence>
<dbReference type="GO" id="GO:0051258">
    <property type="term" value="P:protein polymerization"/>
    <property type="evidence" value="ECO:0007669"/>
    <property type="project" value="UniProtKB-UniRule"/>
</dbReference>
<dbReference type="GO" id="GO:0003924">
    <property type="term" value="F:GTPase activity"/>
    <property type="evidence" value="ECO:0007669"/>
    <property type="project" value="UniProtKB-UniRule"/>
</dbReference>
<evidence type="ECO:0000256" key="1">
    <source>
        <dbReference type="ARBA" id="ARBA00009690"/>
    </source>
</evidence>
<feature type="domain" description="Tubulin/FtsZ GTPase" evidence="7">
    <location>
        <begin position="17"/>
        <end position="209"/>
    </location>
</feature>
<keyword evidence="4" id="KW-0963">Cytoplasm</keyword>
<dbReference type="InterPro" id="IPR000158">
    <property type="entry name" value="Cell_div_FtsZ"/>
</dbReference>
<feature type="binding site" evidence="4">
    <location>
        <position position="143"/>
    </location>
    <ligand>
        <name>GTP</name>
        <dbReference type="ChEBI" id="CHEBI:37565"/>
    </ligand>
</feature>
<gene>
    <name evidence="4 9" type="primary">ftsZ</name>
    <name evidence="9" type="ORF">PITCH_A1910040</name>
</gene>
<dbReference type="InterPro" id="IPR024757">
    <property type="entry name" value="FtsZ_C"/>
</dbReference>
<dbReference type="SUPFAM" id="SSF52490">
    <property type="entry name" value="Tubulin nucleotide-binding domain-like"/>
    <property type="match status" value="1"/>
</dbReference>
<keyword evidence="4 6" id="KW-0717">Septation</keyword>
<dbReference type="InterPro" id="IPR037103">
    <property type="entry name" value="Tubulin/FtsZ-like_C"/>
</dbReference>
<dbReference type="InterPro" id="IPR045061">
    <property type="entry name" value="FtsZ/CetZ"/>
</dbReference>
<sequence length="428" mass="46141">MKFELVDDKKVYNNKTTIKVVGVGGGGGNAVNNMISAKLSGVDFIVANTDSQDLDRSACSDKIQLGPSITMGLGAGADPDIGRASAEESVNDIKAYVEGADMVFITAGMGGGTGTGASPIIARQCKECGALTVAVVTKPFKFEGDKRLKKAIEGITNLRSEVDSLIIVPNERLKALGNKSTSFKDLISRADEVLLHAVRGISDLIMSSGFINLDFADVKKVMEKMGSAIMGMGHASGENRAVEAAQMAINSPLLEDISIDSAKGLLMNITGPSNMTMEEIDAASNYIKDSVNDDAEIFWGVVFDDDTENELRVTVIATGINNNYGIPTLSRDKRQHTRSGELTSNVVSLKKVRDLTPDEQEEQWVVKKQDGEVIDELDIPTFQRKGTEPLISQNQEGLSKKKKGLFGKLNLNLKDSLDYPTFLRLKAD</sequence>
<evidence type="ECO:0000256" key="4">
    <source>
        <dbReference type="HAMAP-Rule" id="MF_00909"/>
    </source>
</evidence>
<evidence type="ECO:0000256" key="2">
    <source>
        <dbReference type="ARBA" id="ARBA00022741"/>
    </source>
</evidence>
<dbReference type="Gene3D" id="3.30.1330.20">
    <property type="entry name" value="Tubulin/FtsZ, C-terminal domain"/>
    <property type="match status" value="1"/>
</dbReference>